<gene>
    <name evidence="1" type="ORF">AW736_19640</name>
</gene>
<evidence type="ECO:0000313" key="1">
    <source>
        <dbReference type="EMBL" id="OAM88280.1"/>
    </source>
</evidence>
<sequence>MEPHPVPHKTSSLNYSNRPAIMKTIPSCLLCIPLLLGTASTQVLPPANDTVPIGPVVEMEPYVVKDDRILPNPEQWHYAKVPALVLTRGDRQIIAPGYEMLSNLNSSQTRTLVEELQLRQFAATYLWPMLTQALPRTPVYVVVDINQQHSAPRQFVKSSDTWEGDPIVATNIEPSPGSFSSSSDFAATGAQRFAAEYGLSRMDDINTDTMVMSEDITPEEELMQSSSRQAQRYERDETVARPLPDGYVELAMNGGPLAALVRAGEPRAGLGRPSEERFAATLSYELNLFALNSQSQKLPGWFVRGLGSLLGSTQVSRKLIQFARVKEDLAGRGMPKLSGLLKKEGAFTEEEARLASLFVHYGLFGDNGKYSARFMQFVNHLASGGEPTDAMFKEAFGKSMRTMETYLAAYARDLAFYKSTDFKGDIPPMPAPVYREATQSDVARIKAEMHVSQANPGKALEELRTAYWRGERAPAMLALLATLEQQIGSEARARKILKALLGLPAPPPQTYIAAARLQLNDALAAKPAGAKLAAEETSALIDTLSGALAGGLTTEDLCGTLAEVILKSDTRPDANMIAFLREAAKRYPRNQTIAGALAPGRN</sequence>
<reference evidence="1 2" key="1">
    <citation type="submission" date="2016-01" db="EMBL/GenBank/DDBJ databases">
        <title>High potential of lignocellulose degradation of a new Verrucomicrobia species.</title>
        <authorList>
            <person name="Wang Y."/>
            <person name="Shi Y."/>
            <person name="Qiu Z."/>
            <person name="Liu S."/>
            <person name="Yang H."/>
        </authorList>
    </citation>
    <scope>NUCLEOTIDE SEQUENCE [LARGE SCALE GENOMIC DNA]</scope>
    <source>
        <strain evidence="1 2">TSB47</strain>
    </source>
</reference>
<organism evidence="1 2">
    <name type="scientific">Termitidicoccus mucosus</name>
    <dbReference type="NCBI Taxonomy" id="1184151"/>
    <lineage>
        <taxon>Bacteria</taxon>
        <taxon>Pseudomonadati</taxon>
        <taxon>Verrucomicrobiota</taxon>
        <taxon>Opitutia</taxon>
        <taxon>Opitutales</taxon>
        <taxon>Opitutaceae</taxon>
        <taxon>Termitidicoccus</taxon>
    </lineage>
</organism>
<evidence type="ECO:0000313" key="2">
    <source>
        <dbReference type="Proteomes" id="UP000078486"/>
    </source>
</evidence>
<dbReference type="EMBL" id="LRRQ01000138">
    <property type="protein sequence ID" value="OAM88280.1"/>
    <property type="molecule type" value="Genomic_DNA"/>
</dbReference>
<dbReference type="Proteomes" id="UP000078486">
    <property type="component" value="Unassembled WGS sequence"/>
</dbReference>
<accession>A0A178IE66</accession>
<keyword evidence="2" id="KW-1185">Reference proteome</keyword>
<comment type="caution">
    <text evidence="1">The sequence shown here is derived from an EMBL/GenBank/DDBJ whole genome shotgun (WGS) entry which is preliminary data.</text>
</comment>
<dbReference type="AlphaFoldDB" id="A0A178IE66"/>
<proteinExistence type="predicted"/>
<dbReference type="STRING" id="1184151.AW736_19640"/>
<name>A0A178IE66_9BACT</name>
<protein>
    <submittedName>
        <fullName evidence="1">Uncharacterized protein</fullName>
    </submittedName>
</protein>